<gene>
    <name evidence="3" type="ORF">J7S20_12675</name>
</gene>
<feature type="chain" id="PRO_5035930641" evidence="2">
    <location>
        <begin position="22"/>
        <end position="186"/>
    </location>
</feature>
<comment type="caution">
    <text evidence="3">The sequence shown here is derived from an EMBL/GenBank/DDBJ whole genome shotgun (WGS) entry which is preliminary data.</text>
</comment>
<dbReference type="AlphaFoldDB" id="A0A8T4IMI3"/>
<evidence type="ECO:0000313" key="3">
    <source>
        <dbReference type="EMBL" id="MBR0553356.1"/>
    </source>
</evidence>
<evidence type="ECO:0000256" key="2">
    <source>
        <dbReference type="SAM" id="SignalP"/>
    </source>
</evidence>
<evidence type="ECO:0000256" key="1">
    <source>
        <dbReference type="SAM" id="MobiDB-lite"/>
    </source>
</evidence>
<feature type="region of interest" description="Disordered" evidence="1">
    <location>
        <begin position="19"/>
        <end position="54"/>
    </location>
</feature>
<sequence>MRVVPALLVALALAGCGGDEAAPQNRSPASNRADAAAPSTEPPVANTPGALPAPEFAGADMAKGSWTSKTLAGGSAALFGPSESEARFIIRCDPDSHQIVFIRSGAMPVQDAMMHIATDTGATAFPAHAADTQAPEVRAESSPTLPFVGETLAANPARIAVKLGDDPALVMPGDPAIGRVIHGCRG</sequence>
<dbReference type="EMBL" id="JAGRQC010000004">
    <property type="protein sequence ID" value="MBR0553356.1"/>
    <property type="molecule type" value="Genomic_DNA"/>
</dbReference>
<keyword evidence="2" id="KW-0732">Signal</keyword>
<proteinExistence type="predicted"/>
<evidence type="ECO:0000313" key="4">
    <source>
        <dbReference type="Proteomes" id="UP000676996"/>
    </source>
</evidence>
<dbReference type="Proteomes" id="UP000676996">
    <property type="component" value="Unassembled WGS sequence"/>
</dbReference>
<name>A0A8T4IMI3_9SPHN</name>
<dbReference type="PROSITE" id="PS51257">
    <property type="entry name" value="PROKAR_LIPOPROTEIN"/>
    <property type="match status" value="1"/>
</dbReference>
<feature type="signal peptide" evidence="2">
    <location>
        <begin position="1"/>
        <end position="21"/>
    </location>
</feature>
<organism evidence="3 4">
    <name type="scientific">Stakelama marina</name>
    <dbReference type="NCBI Taxonomy" id="2826939"/>
    <lineage>
        <taxon>Bacteria</taxon>
        <taxon>Pseudomonadati</taxon>
        <taxon>Pseudomonadota</taxon>
        <taxon>Alphaproteobacteria</taxon>
        <taxon>Sphingomonadales</taxon>
        <taxon>Sphingomonadaceae</taxon>
        <taxon>Stakelama</taxon>
    </lineage>
</organism>
<keyword evidence="4" id="KW-1185">Reference proteome</keyword>
<accession>A0A8T4IMI3</accession>
<protein>
    <submittedName>
        <fullName evidence="3">Uncharacterized protein</fullName>
    </submittedName>
</protein>
<reference evidence="3" key="1">
    <citation type="submission" date="2021-04" db="EMBL/GenBank/DDBJ databases">
        <title>Ouciella asimina sp. nov., isolated from the surface seawater in the hydrothermal field of Okinawa Trough.</title>
        <authorList>
            <person name="Shuang W."/>
        </authorList>
    </citation>
    <scope>NUCLEOTIDE SEQUENCE</scope>
    <source>
        <strain evidence="3">LXI357</strain>
    </source>
</reference>
<dbReference type="RefSeq" id="WP_284054624.1">
    <property type="nucleotide sequence ID" value="NZ_JAGRQC010000004.1"/>
</dbReference>